<feature type="region of interest" description="Disordered" evidence="1">
    <location>
        <begin position="18"/>
        <end position="37"/>
    </location>
</feature>
<organism evidence="2 3">
    <name type="scientific">Streptomyces acidiscabies</name>
    <dbReference type="NCBI Taxonomy" id="42234"/>
    <lineage>
        <taxon>Bacteria</taxon>
        <taxon>Bacillati</taxon>
        <taxon>Actinomycetota</taxon>
        <taxon>Actinomycetes</taxon>
        <taxon>Kitasatosporales</taxon>
        <taxon>Streptomycetaceae</taxon>
        <taxon>Streptomyces</taxon>
    </lineage>
</organism>
<protein>
    <submittedName>
        <fullName evidence="2">Uncharacterized protein</fullName>
    </submittedName>
</protein>
<accession>A0ABU4LMM1</accession>
<comment type="caution">
    <text evidence="2">The sequence shown here is derived from an EMBL/GenBank/DDBJ whole genome shotgun (WGS) entry which is preliminary data.</text>
</comment>
<dbReference type="EMBL" id="JARAWP010000001">
    <property type="protein sequence ID" value="MDX3016727.1"/>
    <property type="molecule type" value="Genomic_DNA"/>
</dbReference>
<gene>
    <name evidence="2" type="ORF">PV666_02360</name>
</gene>
<name>A0ABU4LMM1_9ACTN</name>
<evidence type="ECO:0000313" key="2">
    <source>
        <dbReference type="EMBL" id="MDX3016727.1"/>
    </source>
</evidence>
<dbReference type="RefSeq" id="WP_319166247.1">
    <property type="nucleotide sequence ID" value="NZ_JARAWP010000001.1"/>
</dbReference>
<reference evidence="2 3" key="1">
    <citation type="journal article" date="2023" name="Microb. Genom.">
        <title>Mesoterricola silvestris gen. nov., sp. nov., Mesoterricola sediminis sp. nov., Geothrix oryzae sp. nov., Geothrix edaphica sp. nov., Geothrix rubra sp. nov., and Geothrix limicola sp. nov., six novel members of Acidobacteriota isolated from soils.</title>
        <authorList>
            <person name="Weisberg A.J."/>
            <person name="Pearce E."/>
            <person name="Kramer C.G."/>
            <person name="Chang J.H."/>
            <person name="Clarke C.R."/>
        </authorList>
    </citation>
    <scope>NUCLEOTIDE SEQUENCE [LARGE SCALE GENOMIC DNA]</scope>
    <source>
        <strain evidence="2 3">NB05-1H</strain>
    </source>
</reference>
<sequence>MPSWLPGMRITADRLTVSSAQAEDTTPGRTTASTTYTDASGGAFSASVVVPMSGVVMVSVRSTQRNSTTTNTVTSWQGVGSVSGTVYSPNDNAALIWSGNNVTNLSLILRYRLSGLTPGETLTVTTKHRVSGASTATFDHRSIQLEGAPA</sequence>
<evidence type="ECO:0000313" key="3">
    <source>
        <dbReference type="Proteomes" id="UP001272987"/>
    </source>
</evidence>
<proteinExistence type="predicted"/>
<keyword evidence="3" id="KW-1185">Reference proteome</keyword>
<evidence type="ECO:0000256" key="1">
    <source>
        <dbReference type="SAM" id="MobiDB-lite"/>
    </source>
</evidence>
<dbReference type="Proteomes" id="UP001272987">
    <property type="component" value="Unassembled WGS sequence"/>
</dbReference>